<dbReference type="Proteomes" id="UP000198211">
    <property type="component" value="Unassembled WGS sequence"/>
</dbReference>
<gene>
    <name evidence="1" type="ORF">PHMEG_000184</name>
</gene>
<comment type="caution">
    <text evidence="1">The sequence shown here is derived from an EMBL/GenBank/DDBJ whole genome shotgun (WGS) entry which is preliminary data.</text>
</comment>
<evidence type="ECO:0000313" key="1">
    <source>
        <dbReference type="EMBL" id="OWZ24746.1"/>
    </source>
</evidence>
<protein>
    <submittedName>
        <fullName evidence="1">Uncharacterized protein</fullName>
    </submittedName>
</protein>
<accession>A0A225X478</accession>
<reference evidence="2" key="1">
    <citation type="submission" date="2017-03" db="EMBL/GenBank/DDBJ databases">
        <title>Phytopthora megakarya and P. palmivora, two closely related causual agents of cacao black pod achieved similar genome size and gene model numbers by different mechanisms.</title>
        <authorList>
            <person name="Ali S."/>
            <person name="Shao J."/>
            <person name="Larry D.J."/>
            <person name="Kronmiller B."/>
            <person name="Shen D."/>
            <person name="Strem M.D."/>
            <person name="Melnick R.L."/>
            <person name="Guiltinan M.J."/>
            <person name="Tyler B.M."/>
            <person name="Meinhardt L.W."/>
            <person name="Bailey B.A."/>
        </authorList>
    </citation>
    <scope>NUCLEOTIDE SEQUENCE [LARGE SCALE GENOMIC DNA]</scope>
    <source>
        <strain evidence="2">zdho120</strain>
    </source>
</reference>
<organism evidence="1 2">
    <name type="scientific">Phytophthora megakarya</name>
    <dbReference type="NCBI Taxonomy" id="4795"/>
    <lineage>
        <taxon>Eukaryota</taxon>
        <taxon>Sar</taxon>
        <taxon>Stramenopiles</taxon>
        <taxon>Oomycota</taxon>
        <taxon>Peronosporomycetes</taxon>
        <taxon>Peronosporales</taxon>
        <taxon>Peronosporaceae</taxon>
        <taxon>Phytophthora</taxon>
    </lineage>
</organism>
<dbReference type="EMBL" id="NBNE01000004">
    <property type="protein sequence ID" value="OWZ24746.1"/>
    <property type="molecule type" value="Genomic_DNA"/>
</dbReference>
<dbReference type="AlphaFoldDB" id="A0A225X478"/>
<name>A0A225X478_9STRA</name>
<proteinExistence type="predicted"/>
<sequence length="73" mass="8263">MNGAFPKPHPKLTDFVVGLEKLTRRYFHLKQDIEIGRAVAPPNDKLCGVVKRVLRFLATTTKQGVVFTNMKHS</sequence>
<keyword evidence="2" id="KW-1185">Reference proteome</keyword>
<evidence type="ECO:0000313" key="2">
    <source>
        <dbReference type="Proteomes" id="UP000198211"/>
    </source>
</evidence>